<dbReference type="SUPFAM" id="SSF52540">
    <property type="entry name" value="P-loop containing nucleoside triphosphate hydrolases"/>
    <property type="match status" value="1"/>
</dbReference>
<keyword evidence="18" id="KW-0548">Nucleotidyltransferase</keyword>
<dbReference type="GO" id="GO:0043752">
    <property type="term" value="F:adenosylcobinamide kinase activity"/>
    <property type="evidence" value="ECO:0007669"/>
    <property type="project" value="UniProtKB-EC"/>
</dbReference>
<evidence type="ECO:0000256" key="3">
    <source>
        <dbReference type="ARBA" id="ARBA00001522"/>
    </source>
</evidence>
<dbReference type="EC" id="2.7.1.156" evidence="8"/>
<evidence type="ECO:0000256" key="8">
    <source>
        <dbReference type="ARBA" id="ARBA00012016"/>
    </source>
</evidence>
<evidence type="ECO:0000256" key="1">
    <source>
        <dbReference type="ARBA" id="ARBA00000312"/>
    </source>
</evidence>
<keyword evidence="12" id="KW-0547">Nucleotide-binding</keyword>
<evidence type="ECO:0000256" key="9">
    <source>
        <dbReference type="ARBA" id="ARBA00012523"/>
    </source>
</evidence>
<comment type="pathway">
    <text evidence="5">Cofactor biosynthesis; adenosylcobalamin biosynthesis; adenosylcobalamin from cob(II)yrinate a,c-diamide: step 6/7.</text>
</comment>
<keyword evidence="15" id="KW-0342">GTP-binding</keyword>
<keyword evidence="13 18" id="KW-0418">Kinase</keyword>
<evidence type="ECO:0000256" key="13">
    <source>
        <dbReference type="ARBA" id="ARBA00022777"/>
    </source>
</evidence>
<evidence type="ECO:0000256" key="16">
    <source>
        <dbReference type="ARBA" id="ARBA00029570"/>
    </source>
</evidence>
<dbReference type="NCBIfam" id="NF004469">
    <property type="entry name" value="PRK05800.1"/>
    <property type="match status" value="1"/>
</dbReference>
<keyword evidence="14" id="KW-0067">ATP-binding</keyword>
<evidence type="ECO:0000256" key="15">
    <source>
        <dbReference type="ARBA" id="ARBA00023134"/>
    </source>
</evidence>
<sequence length="181" mass="19688">MTRELILVLGGARAGKSRFAQQLAQTKADTTGAAVCFIATAEALDEDMQGRILRHRAERPPEWRTIEEPRALAAAYAQAAEAGVVVVDCLTLLVSNWLLAMPHDEAQCLNALETTLAAFLQTFSRREQTVIVVSNEVGLGIVPDNALARRYRDLLGNVNQSVAAAATEVYFVVAGLPWRIK</sequence>
<evidence type="ECO:0000256" key="7">
    <source>
        <dbReference type="ARBA" id="ARBA00007490"/>
    </source>
</evidence>
<dbReference type="RefSeq" id="WP_211423060.1">
    <property type="nucleotide sequence ID" value="NZ_CP072642.1"/>
</dbReference>
<dbReference type="Proteomes" id="UP000677668">
    <property type="component" value="Chromosome 1"/>
</dbReference>
<proteinExistence type="inferred from homology"/>
<dbReference type="GO" id="GO:0008820">
    <property type="term" value="F:cobinamide phosphate guanylyltransferase activity"/>
    <property type="evidence" value="ECO:0007669"/>
    <property type="project" value="UniProtKB-EC"/>
</dbReference>
<evidence type="ECO:0000256" key="10">
    <source>
        <dbReference type="ARBA" id="ARBA00022573"/>
    </source>
</evidence>
<organism evidence="18 19">
    <name type="scientific">Chloracidobacterium sp. N</name>
    <dbReference type="NCBI Taxonomy" id="2821540"/>
    <lineage>
        <taxon>Bacteria</taxon>
        <taxon>Pseudomonadati</taxon>
        <taxon>Acidobacteriota</taxon>
        <taxon>Terriglobia</taxon>
        <taxon>Terriglobales</taxon>
        <taxon>Acidobacteriaceae</taxon>
        <taxon>Chloracidobacterium</taxon>
        <taxon>Chloracidobacterium aggregatum</taxon>
    </lineage>
</organism>
<dbReference type="EMBL" id="CP072642">
    <property type="protein sequence ID" value="QUV94793.1"/>
    <property type="molecule type" value="Genomic_DNA"/>
</dbReference>
<accession>A0ABX8B1E3</accession>
<dbReference type="CDD" id="cd00544">
    <property type="entry name" value="CobU"/>
    <property type="match status" value="1"/>
</dbReference>
<comment type="catalytic activity">
    <reaction evidence="3">
        <text>adenosylcob(III)inamide + GTP = adenosylcob(III)inamide phosphate + GDP + H(+)</text>
        <dbReference type="Rhea" id="RHEA:15765"/>
        <dbReference type="ChEBI" id="CHEBI:2480"/>
        <dbReference type="ChEBI" id="CHEBI:15378"/>
        <dbReference type="ChEBI" id="CHEBI:37565"/>
        <dbReference type="ChEBI" id="CHEBI:58189"/>
        <dbReference type="ChEBI" id="CHEBI:58502"/>
        <dbReference type="EC" id="2.7.1.156"/>
    </reaction>
</comment>
<comment type="catalytic activity">
    <reaction evidence="2">
        <text>adenosylcob(III)inamide phosphate + GTP + H(+) = adenosylcob(III)inamide-GDP + diphosphate</text>
        <dbReference type="Rhea" id="RHEA:22712"/>
        <dbReference type="ChEBI" id="CHEBI:15378"/>
        <dbReference type="ChEBI" id="CHEBI:33019"/>
        <dbReference type="ChEBI" id="CHEBI:37565"/>
        <dbReference type="ChEBI" id="CHEBI:58502"/>
        <dbReference type="ChEBI" id="CHEBI:60487"/>
        <dbReference type="EC" id="2.7.7.62"/>
    </reaction>
</comment>
<evidence type="ECO:0000256" key="11">
    <source>
        <dbReference type="ARBA" id="ARBA00022679"/>
    </source>
</evidence>
<gene>
    <name evidence="18" type="primary">cobU</name>
    <name evidence="18" type="ORF">J8C05_04965</name>
</gene>
<dbReference type="PANTHER" id="PTHR34848">
    <property type="match status" value="1"/>
</dbReference>
<comment type="function">
    <text evidence="4">Catalyzes ATP-dependent phosphorylation of adenosylcobinamide and addition of GMP to adenosylcobinamide phosphate.</text>
</comment>
<evidence type="ECO:0000256" key="14">
    <source>
        <dbReference type="ARBA" id="ARBA00022840"/>
    </source>
</evidence>
<evidence type="ECO:0000256" key="6">
    <source>
        <dbReference type="ARBA" id="ARBA00005159"/>
    </source>
</evidence>
<name>A0ABX8B1E3_9BACT</name>
<comment type="catalytic activity">
    <reaction evidence="1">
        <text>adenosylcob(III)inamide + ATP = adenosylcob(III)inamide phosphate + ADP + H(+)</text>
        <dbReference type="Rhea" id="RHEA:15769"/>
        <dbReference type="ChEBI" id="CHEBI:2480"/>
        <dbReference type="ChEBI" id="CHEBI:15378"/>
        <dbReference type="ChEBI" id="CHEBI:30616"/>
        <dbReference type="ChEBI" id="CHEBI:58502"/>
        <dbReference type="ChEBI" id="CHEBI:456216"/>
        <dbReference type="EC" id="2.7.1.156"/>
    </reaction>
</comment>
<evidence type="ECO:0000313" key="18">
    <source>
        <dbReference type="EMBL" id="QUV94793.1"/>
    </source>
</evidence>
<evidence type="ECO:0000256" key="12">
    <source>
        <dbReference type="ARBA" id="ARBA00022741"/>
    </source>
</evidence>
<dbReference type="InterPro" id="IPR027417">
    <property type="entry name" value="P-loop_NTPase"/>
</dbReference>
<evidence type="ECO:0000256" key="2">
    <source>
        <dbReference type="ARBA" id="ARBA00000711"/>
    </source>
</evidence>
<keyword evidence="11 18" id="KW-0808">Transferase</keyword>
<comment type="similarity">
    <text evidence="7">Belongs to the CobU/CobP family.</text>
</comment>
<keyword evidence="10" id="KW-0169">Cobalamin biosynthesis</keyword>
<dbReference type="PIRSF" id="PIRSF006135">
    <property type="entry name" value="CobU"/>
    <property type="match status" value="1"/>
</dbReference>
<dbReference type="Gene3D" id="3.40.50.300">
    <property type="entry name" value="P-loop containing nucleotide triphosphate hydrolases"/>
    <property type="match status" value="1"/>
</dbReference>
<dbReference type="Pfam" id="PF02283">
    <property type="entry name" value="CobU"/>
    <property type="match status" value="1"/>
</dbReference>
<keyword evidence="19" id="KW-1185">Reference proteome</keyword>
<evidence type="ECO:0000313" key="19">
    <source>
        <dbReference type="Proteomes" id="UP000677668"/>
    </source>
</evidence>
<comment type="pathway">
    <text evidence="6">Cofactor biosynthesis; adenosylcobalamin biosynthesis; adenosylcobalamin from cob(II)yrinate a,c-diamide: step 5/7.</text>
</comment>
<evidence type="ECO:0000256" key="4">
    <source>
        <dbReference type="ARBA" id="ARBA00003889"/>
    </source>
</evidence>
<dbReference type="PANTHER" id="PTHR34848:SF1">
    <property type="entry name" value="BIFUNCTIONAL ADENOSYLCOBALAMIN BIOSYNTHESIS PROTEIN COBU"/>
    <property type="match status" value="1"/>
</dbReference>
<dbReference type="EC" id="2.7.7.62" evidence="9"/>
<evidence type="ECO:0000256" key="17">
    <source>
        <dbReference type="ARBA" id="ARBA00030571"/>
    </source>
</evidence>
<reference evidence="18 19" key="1">
    <citation type="submission" date="2021-03" db="EMBL/GenBank/DDBJ databases">
        <title>Genomic and phenotypic characterization of Chloracidobacterium isolates provides evidence for multiple species.</title>
        <authorList>
            <person name="Saini M.K."/>
            <person name="Costas A.M.G."/>
            <person name="Tank M."/>
            <person name="Bryant D.A."/>
        </authorList>
    </citation>
    <scope>NUCLEOTIDE SEQUENCE [LARGE SCALE GENOMIC DNA]</scope>
    <source>
        <strain evidence="18 19">N</strain>
    </source>
</reference>
<evidence type="ECO:0000256" key="5">
    <source>
        <dbReference type="ARBA" id="ARBA00004692"/>
    </source>
</evidence>
<protein>
    <recommendedName>
        <fullName evidence="16">Adenosylcobinamide kinase</fullName>
        <ecNumber evidence="8">2.7.1.156</ecNumber>
        <ecNumber evidence="9">2.7.7.62</ecNumber>
    </recommendedName>
    <alternativeName>
        <fullName evidence="17">Adenosylcobinamide-phosphate guanylyltransferase</fullName>
    </alternativeName>
</protein>
<dbReference type="InterPro" id="IPR003203">
    <property type="entry name" value="CobU/CobP"/>
</dbReference>